<dbReference type="EMBL" id="JBHRZT010000020">
    <property type="protein sequence ID" value="MFC3882985.1"/>
    <property type="molecule type" value="Genomic_DNA"/>
</dbReference>
<accession>A0ABV8AZ75</accession>
<feature type="transmembrane region" description="Helical" evidence="2">
    <location>
        <begin position="21"/>
        <end position="42"/>
    </location>
</feature>
<organism evidence="3 4">
    <name type="scientific">Bacillus songklensis</name>
    <dbReference type="NCBI Taxonomy" id="1069116"/>
    <lineage>
        <taxon>Bacteria</taxon>
        <taxon>Bacillati</taxon>
        <taxon>Bacillota</taxon>
        <taxon>Bacilli</taxon>
        <taxon>Bacillales</taxon>
        <taxon>Bacillaceae</taxon>
        <taxon>Bacillus</taxon>
    </lineage>
</organism>
<name>A0ABV8AZ75_9BACI</name>
<dbReference type="SUPFAM" id="SSF53187">
    <property type="entry name" value="Zn-dependent exopeptidases"/>
    <property type="match status" value="1"/>
</dbReference>
<protein>
    <submittedName>
        <fullName evidence="3">Stage II sporulation protein P</fullName>
    </submittedName>
</protein>
<evidence type="ECO:0000313" key="3">
    <source>
        <dbReference type="EMBL" id="MFC3882985.1"/>
    </source>
</evidence>
<reference evidence="4" key="1">
    <citation type="journal article" date="2019" name="Int. J. Syst. Evol. Microbiol.">
        <title>The Global Catalogue of Microorganisms (GCM) 10K type strain sequencing project: providing services to taxonomists for standard genome sequencing and annotation.</title>
        <authorList>
            <consortium name="The Broad Institute Genomics Platform"/>
            <consortium name="The Broad Institute Genome Sequencing Center for Infectious Disease"/>
            <person name="Wu L."/>
            <person name="Ma J."/>
        </authorList>
    </citation>
    <scope>NUCLEOTIDE SEQUENCE [LARGE SCALE GENOMIC DNA]</scope>
    <source>
        <strain evidence="4">CCUG 61889</strain>
    </source>
</reference>
<evidence type="ECO:0000313" key="4">
    <source>
        <dbReference type="Proteomes" id="UP001595752"/>
    </source>
</evidence>
<keyword evidence="2" id="KW-0812">Transmembrane</keyword>
<dbReference type="Proteomes" id="UP001595752">
    <property type="component" value="Unassembled WGS sequence"/>
</dbReference>
<keyword evidence="4" id="KW-1185">Reference proteome</keyword>
<comment type="caution">
    <text evidence="3">The sequence shown here is derived from an EMBL/GenBank/DDBJ whole genome shotgun (WGS) entry which is preliminary data.</text>
</comment>
<dbReference type="Pfam" id="PF07454">
    <property type="entry name" value="SpoIIP"/>
    <property type="match status" value="1"/>
</dbReference>
<keyword evidence="2" id="KW-0472">Membrane</keyword>
<gene>
    <name evidence="3" type="primary">spoIIP</name>
    <name evidence="3" type="ORF">ACFOU2_05470</name>
</gene>
<feature type="region of interest" description="Disordered" evidence="1">
    <location>
        <begin position="157"/>
        <end position="176"/>
    </location>
</feature>
<dbReference type="NCBIfam" id="TIGR02867">
    <property type="entry name" value="spore_II_P"/>
    <property type="match status" value="1"/>
</dbReference>
<dbReference type="RefSeq" id="WP_377912942.1">
    <property type="nucleotide sequence ID" value="NZ_JBHRZT010000020.1"/>
</dbReference>
<evidence type="ECO:0000256" key="2">
    <source>
        <dbReference type="SAM" id="Phobius"/>
    </source>
</evidence>
<keyword evidence="2" id="KW-1133">Transmembrane helix</keyword>
<evidence type="ECO:0000256" key="1">
    <source>
        <dbReference type="SAM" id="MobiDB-lite"/>
    </source>
</evidence>
<dbReference type="InterPro" id="IPR010897">
    <property type="entry name" value="Spore_II_P"/>
</dbReference>
<proteinExistence type="predicted"/>
<sequence>MKFGRPGELIVSVNGAIIRKLIIVFVLGLVMLFVMVGMLTSLKPQYRISSTSLGEVTDELSISSFVHLFSYENHYFKQALSSDIPSPGYFSELFQFATRVNLDDPRSLLGNELPGFYHFDSEIIVAEEGTDYTTIPYESSPPLEVLMAEREASIQNLSEVDKPRGENDPVQPRASSTDGKNVVFIYHTHSTESYLPHLKGVTDPNAAFHSKVNITMVGQKLGEELRKRGIGTQVSIEDMNKRLKQKGWSYSKSYAASREVVQSALASNRDLQFLFDLHRDSNRREATTVTINGKDYAKLAFIIGGENANYERNEKLAKDLYKMINKKYPRLSRGVFTKRGKGTNGKFNQDLSQNAILMEIGGVDNSFQELNRTAEAVADVFSDYYWQAEKANGAVESKQ</sequence>